<proteinExistence type="predicted"/>
<dbReference type="STRING" id="47428.A0A284RHP0"/>
<protein>
    <recommendedName>
        <fullName evidence="3">Protein HRI1</fullName>
    </recommendedName>
</protein>
<reference evidence="2" key="1">
    <citation type="journal article" date="2017" name="Nat. Ecol. Evol.">
        <title>Genome expansion and lineage-specific genetic innovations in the forest pathogenic fungi Armillaria.</title>
        <authorList>
            <person name="Sipos G."/>
            <person name="Prasanna A.N."/>
            <person name="Walter M.C."/>
            <person name="O'Connor E."/>
            <person name="Balint B."/>
            <person name="Krizsan K."/>
            <person name="Kiss B."/>
            <person name="Hess J."/>
            <person name="Varga T."/>
            <person name="Slot J."/>
            <person name="Riley R."/>
            <person name="Boka B."/>
            <person name="Rigling D."/>
            <person name="Barry K."/>
            <person name="Lee J."/>
            <person name="Mihaltcheva S."/>
            <person name="LaButti K."/>
            <person name="Lipzen A."/>
            <person name="Waldron R."/>
            <person name="Moloney N.M."/>
            <person name="Sperisen C."/>
            <person name="Kredics L."/>
            <person name="Vagvoelgyi C."/>
            <person name="Patrignani A."/>
            <person name="Fitzpatrick D."/>
            <person name="Nagy I."/>
            <person name="Doyle S."/>
            <person name="Anderson J.B."/>
            <person name="Grigoriev I.V."/>
            <person name="Gueldener U."/>
            <person name="Muensterkoetter M."/>
            <person name="Nagy L.G."/>
        </authorList>
    </citation>
    <scope>NUCLEOTIDE SEQUENCE [LARGE SCALE GENOMIC DNA]</scope>
    <source>
        <strain evidence="2">C18/9</strain>
    </source>
</reference>
<dbReference type="OMA" id="WASETPF"/>
<name>A0A284RHP0_ARMOS</name>
<dbReference type="Gene3D" id="2.40.128.320">
    <property type="entry name" value="Protein HRI1, N-terminal domain"/>
    <property type="match status" value="1"/>
</dbReference>
<gene>
    <name evidence="1" type="ORF">ARMOST_11626</name>
</gene>
<organism evidence="1 2">
    <name type="scientific">Armillaria ostoyae</name>
    <name type="common">Armillaria root rot fungus</name>
    <dbReference type="NCBI Taxonomy" id="47428"/>
    <lineage>
        <taxon>Eukaryota</taxon>
        <taxon>Fungi</taxon>
        <taxon>Dikarya</taxon>
        <taxon>Basidiomycota</taxon>
        <taxon>Agaricomycotina</taxon>
        <taxon>Agaricomycetes</taxon>
        <taxon>Agaricomycetidae</taxon>
        <taxon>Agaricales</taxon>
        <taxon>Marasmiineae</taxon>
        <taxon>Physalacriaceae</taxon>
        <taxon>Armillaria</taxon>
    </lineage>
</organism>
<accession>A0A284RHP0</accession>
<dbReference type="OrthoDB" id="4045395at2759"/>
<sequence length="194" mass="21938">MASISYRDSIRWLPDEASEPTDTIVLSSSKSNVFVDVRFIKGTKDLDWAFAGYRSALGPDATQFVHLIDSRTLDALSVDDRGTNSALPDGRTLETGEMVNPSTGNITAYEEIWREETGDQFLFAKNYEGTTWRARVGRWQVALGRDPDGEFWAWQAEKDKNGVWLMKNSTENAKQHADLLPDDMMVLDKNWVVI</sequence>
<dbReference type="EMBL" id="FUEG01000009">
    <property type="protein sequence ID" value="SJL08263.1"/>
    <property type="molecule type" value="Genomic_DNA"/>
</dbReference>
<evidence type="ECO:0000313" key="2">
    <source>
        <dbReference type="Proteomes" id="UP000219338"/>
    </source>
</evidence>
<dbReference type="AlphaFoldDB" id="A0A284RHP0"/>
<dbReference type="Proteomes" id="UP000219338">
    <property type="component" value="Unassembled WGS sequence"/>
</dbReference>
<evidence type="ECO:0000313" key="1">
    <source>
        <dbReference type="EMBL" id="SJL08263.1"/>
    </source>
</evidence>
<dbReference type="InterPro" id="IPR043047">
    <property type="entry name" value="Hri1_N_sf"/>
</dbReference>
<evidence type="ECO:0008006" key="3">
    <source>
        <dbReference type="Google" id="ProtNLM"/>
    </source>
</evidence>
<dbReference type="InterPro" id="IPR031818">
    <property type="entry name" value="Hri1"/>
</dbReference>
<keyword evidence="2" id="KW-1185">Reference proteome</keyword>
<dbReference type="Pfam" id="PF16815">
    <property type="entry name" value="HRI1"/>
    <property type="match status" value="1"/>
</dbReference>